<sequence>MGGERDELHAHRRRPKVLVHTDSRCRNSAHSCRSSLGGGAYRARTSYLPYPCIVLRNSHRARTLVARPGGLSPYPGRVYKWHSSNHGGNTCFRGRTDRRNWATPAHHRNDTHRCQSQVLAWMGMITAFLLAVAVIFLRVGRGLLIGRPRSRATGYNGGRPECDTAK</sequence>
<dbReference type="Proteomes" id="UP000001190">
    <property type="component" value="Chromosome"/>
</dbReference>
<evidence type="ECO:0000313" key="3">
    <source>
        <dbReference type="Proteomes" id="UP000001190"/>
    </source>
</evidence>
<proteinExistence type="predicted"/>
<keyword evidence="3" id="KW-1185">Reference proteome</keyword>
<keyword evidence="1" id="KW-0472">Membrane</keyword>
<dbReference type="AlphaFoldDB" id="B2HFM5"/>
<keyword evidence="1" id="KW-1133">Transmembrane helix</keyword>
<dbReference type="KEGG" id="mmi:MMAR_1410"/>
<evidence type="ECO:0000256" key="1">
    <source>
        <dbReference type="SAM" id="Phobius"/>
    </source>
</evidence>
<organism evidence="2 3">
    <name type="scientific">Mycobacterium marinum (strain ATCC BAA-535 / M)</name>
    <dbReference type="NCBI Taxonomy" id="216594"/>
    <lineage>
        <taxon>Bacteria</taxon>
        <taxon>Bacillati</taxon>
        <taxon>Actinomycetota</taxon>
        <taxon>Actinomycetes</taxon>
        <taxon>Mycobacteriales</taxon>
        <taxon>Mycobacteriaceae</taxon>
        <taxon>Mycobacterium</taxon>
        <taxon>Mycobacterium ulcerans group</taxon>
    </lineage>
</organism>
<reference evidence="2 3" key="1">
    <citation type="journal article" date="2008" name="Genome Res.">
        <title>Insights from the complete genome sequence of Mycobacterium marinum on the evolution of Mycobacterium tuberculosis.</title>
        <authorList>
            <person name="Stinear T.P."/>
            <person name="Seemann T."/>
            <person name="Harrison P.F."/>
            <person name="Jenkin G.A."/>
            <person name="Davies J.K."/>
            <person name="Johnson P.D."/>
            <person name="Abdellah Z."/>
            <person name="Arrowsmith C."/>
            <person name="Chillingworth T."/>
            <person name="Churcher C."/>
            <person name="Clarke K."/>
            <person name="Cronin A."/>
            <person name="Davis P."/>
            <person name="Goodhead I."/>
            <person name="Holroyd N."/>
            <person name="Jagels K."/>
            <person name="Lord A."/>
            <person name="Moule S."/>
            <person name="Mungall K."/>
            <person name="Norbertczak H."/>
            <person name="Quail M.A."/>
            <person name="Rabbinowitsch E."/>
            <person name="Walker D."/>
            <person name="White B."/>
            <person name="Whitehead S."/>
            <person name="Small P.L."/>
            <person name="Brosch R."/>
            <person name="Ramakrishnan L."/>
            <person name="Fischbach M.A."/>
            <person name="Parkhill J."/>
            <person name="Cole S.T."/>
        </authorList>
    </citation>
    <scope>NUCLEOTIDE SEQUENCE [LARGE SCALE GENOMIC DNA]</scope>
    <source>
        <strain evidence="3">ATCC BAA-535 / M</strain>
    </source>
</reference>
<feature type="transmembrane region" description="Helical" evidence="1">
    <location>
        <begin position="118"/>
        <end position="139"/>
    </location>
</feature>
<keyword evidence="1" id="KW-0812">Transmembrane</keyword>
<dbReference type="EMBL" id="CP000854">
    <property type="protein sequence ID" value="ACC39870.1"/>
    <property type="molecule type" value="Genomic_DNA"/>
</dbReference>
<accession>B2HFM5</accession>
<name>B2HFM5_MYCMM</name>
<dbReference type="HOGENOM" id="CLU_1600891_0_0_11"/>
<protein>
    <submittedName>
        <fullName evidence="2">Uncharacterized protein</fullName>
    </submittedName>
</protein>
<evidence type="ECO:0000313" key="2">
    <source>
        <dbReference type="EMBL" id="ACC39870.1"/>
    </source>
</evidence>
<gene>
    <name evidence="2" type="ordered locus">MMAR_1410</name>
</gene>